<name>A0AAJ0CJA3_9HYPO</name>
<organism evidence="9 10">
    <name type="scientific">Conoideocrella luteorostrata</name>
    <dbReference type="NCBI Taxonomy" id="1105319"/>
    <lineage>
        <taxon>Eukaryota</taxon>
        <taxon>Fungi</taxon>
        <taxon>Dikarya</taxon>
        <taxon>Ascomycota</taxon>
        <taxon>Pezizomycotina</taxon>
        <taxon>Sordariomycetes</taxon>
        <taxon>Hypocreomycetidae</taxon>
        <taxon>Hypocreales</taxon>
        <taxon>Clavicipitaceae</taxon>
        <taxon>Conoideocrella</taxon>
    </lineage>
</organism>
<evidence type="ECO:0000256" key="4">
    <source>
        <dbReference type="ARBA" id="ARBA00022737"/>
    </source>
</evidence>
<dbReference type="GO" id="GO:0032040">
    <property type="term" value="C:small-subunit processome"/>
    <property type="evidence" value="ECO:0007669"/>
    <property type="project" value="TreeGrafter"/>
</dbReference>
<dbReference type="AlphaFoldDB" id="A0AAJ0CJA3"/>
<protein>
    <submittedName>
        <fullName evidence="9">U3 snoRNP protein</fullName>
    </submittedName>
</protein>
<feature type="repeat" description="WD" evidence="7">
    <location>
        <begin position="555"/>
        <end position="583"/>
    </location>
</feature>
<dbReference type="Proteomes" id="UP001251528">
    <property type="component" value="Unassembled WGS sequence"/>
</dbReference>
<sequence length="583" mass="63888">MANKVGDWTSDQEDSESEHSSGSGSEDALTTKRPSGGIFDKDSDEEELERLVLGNKAGFRENLFKNGGFVEGDDADDVQMGDADAGGMEDLEDADLFVLDTGAAGGLAKSAATTSKMEQGDAPAWEDSDDERLVVSLASNSKLRRLRTTLEDDLVSGAEYSRRLRQQYLRVNPAPAWAKELGNRASKRRRRSSAGSGSSSDSGSDSDGDGSAQPLQEFLRDVKQLAGLGGSKKRKLRPEVIDIQKTRDIPDRHKISVECLSFHPEYPVLLSASTAGILYLHHIAPEAQPTPNPRLTSVQVKQVDVRRAEFLYPIGDKIFFAGRRKYFHHWDLPSGNVQKTTRINGHALDHKSMEHFKLSPCGRYMAIIASSRKGGGDINVVSVASMQWITAARLSSRHGIADFAWWKTGNGMTILGKDGQVGEYSMELRKFIGVWHDDGCVGGIVIALGGHSGPAGLGEDRWVAVGSNSGITNIYDRRAFIISQKGEELTIHERPTPTRTFEQLITPITVVTFSPDGQLLAFGSRKKTDALRLVHLPSCTVYRNWPTEQTPLGRITCVSFGRESNLLAVGNDQGKIRLWHIRS</sequence>
<feature type="compositionally biased region" description="Low complexity" evidence="8">
    <location>
        <begin position="193"/>
        <end position="212"/>
    </location>
</feature>
<keyword evidence="3 7" id="KW-0853">WD repeat</keyword>
<dbReference type="Gene3D" id="2.130.10.10">
    <property type="entry name" value="YVTN repeat-like/Quinoprotein amine dehydrogenase"/>
    <property type="match status" value="1"/>
</dbReference>
<keyword evidence="2" id="KW-0698">rRNA processing</keyword>
<dbReference type="InterPro" id="IPR015943">
    <property type="entry name" value="WD40/YVTN_repeat-like_dom_sf"/>
</dbReference>
<evidence type="ECO:0000313" key="10">
    <source>
        <dbReference type="Proteomes" id="UP001251528"/>
    </source>
</evidence>
<feature type="region of interest" description="Disordered" evidence="8">
    <location>
        <begin position="1"/>
        <end position="45"/>
    </location>
</feature>
<dbReference type="PANTHER" id="PTHR18359:SF0">
    <property type="entry name" value="U3 SMALL NUCLEOLAR RNA-ASSOCIATED PROTEIN 18 HOMOLOG"/>
    <property type="match status" value="1"/>
</dbReference>
<evidence type="ECO:0000313" key="9">
    <source>
        <dbReference type="EMBL" id="KAK2593905.1"/>
    </source>
</evidence>
<evidence type="ECO:0000256" key="3">
    <source>
        <dbReference type="ARBA" id="ARBA00022574"/>
    </source>
</evidence>
<dbReference type="InterPro" id="IPR036322">
    <property type="entry name" value="WD40_repeat_dom_sf"/>
</dbReference>
<evidence type="ECO:0000256" key="2">
    <source>
        <dbReference type="ARBA" id="ARBA00022552"/>
    </source>
</evidence>
<dbReference type="Pfam" id="PF00400">
    <property type="entry name" value="WD40"/>
    <property type="match status" value="1"/>
</dbReference>
<evidence type="ECO:0000256" key="6">
    <source>
        <dbReference type="ARBA" id="ARBA00025767"/>
    </source>
</evidence>
<comment type="caution">
    <text evidence="9">The sequence shown here is derived from an EMBL/GenBank/DDBJ whole genome shotgun (WGS) entry which is preliminary data.</text>
</comment>
<evidence type="ECO:0000256" key="1">
    <source>
        <dbReference type="ARBA" id="ARBA00004604"/>
    </source>
</evidence>
<evidence type="ECO:0000256" key="5">
    <source>
        <dbReference type="ARBA" id="ARBA00023242"/>
    </source>
</evidence>
<comment type="subcellular location">
    <subcellularLocation>
        <location evidence="1">Nucleus</location>
        <location evidence="1">Nucleolus</location>
    </subcellularLocation>
</comment>
<dbReference type="GO" id="GO:0006364">
    <property type="term" value="P:rRNA processing"/>
    <property type="evidence" value="ECO:0007669"/>
    <property type="project" value="UniProtKB-KW"/>
</dbReference>
<keyword evidence="5" id="KW-0539">Nucleus</keyword>
<gene>
    <name evidence="9" type="primary">UTP18</name>
    <name evidence="9" type="ORF">QQS21_008367</name>
</gene>
<proteinExistence type="inferred from homology"/>
<feature type="region of interest" description="Disordered" evidence="8">
    <location>
        <begin position="180"/>
        <end position="213"/>
    </location>
</feature>
<dbReference type="PANTHER" id="PTHR18359">
    <property type="entry name" value="WD-REPEAT PROTEIN-RELATED"/>
    <property type="match status" value="1"/>
</dbReference>
<keyword evidence="4" id="KW-0677">Repeat</keyword>
<dbReference type="PROSITE" id="PS50082">
    <property type="entry name" value="WD_REPEATS_2"/>
    <property type="match status" value="1"/>
</dbReference>
<accession>A0AAJ0CJA3</accession>
<dbReference type="SUPFAM" id="SSF50978">
    <property type="entry name" value="WD40 repeat-like"/>
    <property type="match status" value="1"/>
</dbReference>
<dbReference type="EMBL" id="JASWJB010000189">
    <property type="protein sequence ID" value="KAK2593905.1"/>
    <property type="molecule type" value="Genomic_DNA"/>
</dbReference>
<dbReference type="InterPro" id="IPR045161">
    <property type="entry name" value="Utp18"/>
</dbReference>
<dbReference type="PROSITE" id="PS50294">
    <property type="entry name" value="WD_REPEATS_REGION"/>
    <property type="match status" value="1"/>
</dbReference>
<keyword evidence="10" id="KW-1185">Reference proteome</keyword>
<dbReference type="FunFam" id="2.130.10.10:FF:000549">
    <property type="entry name" value="Small nucleolar ribonucleoprotein complex subunit"/>
    <property type="match status" value="1"/>
</dbReference>
<dbReference type="InterPro" id="IPR001680">
    <property type="entry name" value="WD40_rpt"/>
</dbReference>
<dbReference type="SMART" id="SM00320">
    <property type="entry name" value="WD40"/>
    <property type="match status" value="4"/>
</dbReference>
<reference evidence="9" key="1">
    <citation type="submission" date="2023-06" db="EMBL/GenBank/DDBJ databases">
        <title>Conoideocrella luteorostrata (Hypocreales: Clavicipitaceae), a potential biocontrol fungus for elongate hemlock scale in United States Christmas tree production areas.</title>
        <authorList>
            <person name="Barrett H."/>
            <person name="Lovett B."/>
            <person name="Macias A.M."/>
            <person name="Stajich J.E."/>
            <person name="Kasson M.T."/>
        </authorList>
    </citation>
    <scope>NUCLEOTIDE SEQUENCE</scope>
    <source>
        <strain evidence="9">ARSEF 14590</strain>
    </source>
</reference>
<dbReference type="GO" id="GO:0034388">
    <property type="term" value="C:Pwp2p-containing subcomplex of 90S preribosome"/>
    <property type="evidence" value="ECO:0007669"/>
    <property type="project" value="TreeGrafter"/>
</dbReference>
<evidence type="ECO:0000256" key="8">
    <source>
        <dbReference type="SAM" id="MobiDB-lite"/>
    </source>
</evidence>
<comment type="similarity">
    <text evidence="6">Belongs to the WD repeat UTP18 family.</text>
</comment>
<evidence type="ECO:0000256" key="7">
    <source>
        <dbReference type="PROSITE-ProRule" id="PRU00221"/>
    </source>
</evidence>